<dbReference type="InterPro" id="IPR036388">
    <property type="entry name" value="WH-like_DNA-bd_sf"/>
</dbReference>
<evidence type="ECO:0000256" key="3">
    <source>
        <dbReference type="ARBA" id="ARBA00023163"/>
    </source>
</evidence>
<dbReference type="PANTHER" id="PTHR44688">
    <property type="entry name" value="DNA-BINDING TRANSCRIPTIONAL ACTIVATOR DEVR_DOSR"/>
    <property type="match status" value="1"/>
</dbReference>
<dbReference type="AlphaFoldDB" id="U7R0N3"/>
<feature type="domain" description="HTH luxR-type" evidence="4">
    <location>
        <begin position="141"/>
        <end position="206"/>
    </location>
</feature>
<reference evidence="5 6" key="1">
    <citation type="submission" date="2013-10" db="EMBL/GenBank/DDBJ databases">
        <title>Whole Genome Shotgun Sequence of Photorhabdus temperata J3.</title>
        <authorList>
            <person name="Park G.-S."/>
            <person name="Hong S.-J."/>
            <person name="Shin J.-H."/>
        </authorList>
    </citation>
    <scope>NUCLEOTIDE SEQUENCE [LARGE SCALE GENOMIC DNA]</scope>
    <source>
        <strain evidence="5 6">J3</strain>
    </source>
</reference>
<sequence>MSQITPQLTNMWNKSHESWFVKDKTLRFIYANKEFVKLSKLPEGFDVMGYTVKELPTLFNCLAHLFEEHDRKVLQSMQRISSIIGAKLKSNGQQLNPYFCEKYPLMDEKNQCIGIICHIKEINHLSAHHYIKDDAAISVKLRRPNNILTEKEWIIIFLFCRGISNQYIANEMKISCRTVEKHFQNICEKLSIGSIIELKLLCEENNYDLYIPPKYFKSMNHFFLD</sequence>
<dbReference type="PROSITE" id="PS00622">
    <property type="entry name" value="HTH_LUXR_1"/>
    <property type="match status" value="1"/>
</dbReference>
<dbReference type="CDD" id="cd06170">
    <property type="entry name" value="LuxR_C_like"/>
    <property type="match status" value="1"/>
</dbReference>
<dbReference type="PRINTS" id="PR00038">
    <property type="entry name" value="HTHLUXR"/>
</dbReference>
<protein>
    <submittedName>
        <fullName evidence="5">LuxR family transcriptional regulator</fullName>
    </submittedName>
</protein>
<keyword evidence="1" id="KW-0805">Transcription regulation</keyword>
<accession>U7R0N3</accession>
<dbReference type="SUPFAM" id="SSF46894">
    <property type="entry name" value="C-terminal effector domain of the bipartite response regulators"/>
    <property type="match status" value="1"/>
</dbReference>
<evidence type="ECO:0000259" key="4">
    <source>
        <dbReference type="PROSITE" id="PS50043"/>
    </source>
</evidence>
<dbReference type="Gene3D" id="3.30.450.20">
    <property type="entry name" value="PAS domain"/>
    <property type="match status" value="1"/>
</dbReference>
<dbReference type="Proteomes" id="UP000017133">
    <property type="component" value="Unassembled WGS sequence"/>
</dbReference>
<dbReference type="InterPro" id="IPR000792">
    <property type="entry name" value="Tscrpt_reg_LuxR_C"/>
</dbReference>
<proteinExistence type="predicted"/>
<dbReference type="Pfam" id="PF08448">
    <property type="entry name" value="PAS_4"/>
    <property type="match status" value="1"/>
</dbReference>
<name>U7R0N3_PHOTE</name>
<gene>
    <name evidence="5" type="ORF">O185_11200</name>
</gene>
<dbReference type="PANTHER" id="PTHR44688:SF16">
    <property type="entry name" value="DNA-BINDING TRANSCRIPTIONAL ACTIVATOR DEVR_DOSR"/>
    <property type="match status" value="1"/>
</dbReference>
<evidence type="ECO:0000313" key="5">
    <source>
        <dbReference type="EMBL" id="ERT12990.1"/>
    </source>
</evidence>
<comment type="caution">
    <text evidence="5">The sequence shown here is derived from an EMBL/GenBank/DDBJ whole genome shotgun (WGS) entry which is preliminary data.</text>
</comment>
<evidence type="ECO:0000313" key="6">
    <source>
        <dbReference type="Proteomes" id="UP000017133"/>
    </source>
</evidence>
<keyword evidence="6" id="KW-1185">Reference proteome</keyword>
<dbReference type="InterPro" id="IPR016032">
    <property type="entry name" value="Sig_transdc_resp-reg_C-effctor"/>
</dbReference>
<keyword evidence="3" id="KW-0804">Transcription</keyword>
<dbReference type="GO" id="GO:0003677">
    <property type="term" value="F:DNA binding"/>
    <property type="evidence" value="ECO:0007669"/>
    <property type="project" value="UniProtKB-KW"/>
</dbReference>
<dbReference type="GO" id="GO:0006355">
    <property type="term" value="P:regulation of DNA-templated transcription"/>
    <property type="evidence" value="ECO:0007669"/>
    <property type="project" value="InterPro"/>
</dbReference>
<dbReference type="InterPro" id="IPR013656">
    <property type="entry name" value="PAS_4"/>
</dbReference>
<evidence type="ECO:0000256" key="1">
    <source>
        <dbReference type="ARBA" id="ARBA00023015"/>
    </source>
</evidence>
<dbReference type="SMART" id="SM00421">
    <property type="entry name" value="HTH_LUXR"/>
    <property type="match status" value="1"/>
</dbReference>
<dbReference type="PROSITE" id="PS50043">
    <property type="entry name" value="HTH_LUXR_2"/>
    <property type="match status" value="1"/>
</dbReference>
<dbReference type="RefSeq" id="WP_023044720.1">
    <property type="nucleotide sequence ID" value="NZ_AXDT01000097.1"/>
</dbReference>
<keyword evidence="2" id="KW-0238">DNA-binding</keyword>
<evidence type="ECO:0000256" key="2">
    <source>
        <dbReference type="ARBA" id="ARBA00023125"/>
    </source>
</evidence>
<dbReference type="EMBL" id="AXDT01000097">
    <property type="protein sequence ID" value="ERT12990.1"/>
    <property type="molecule type" value="Genomic_DNA"/>
</dbReference>
<dbReference type="Pfam" id="PF00196">
    <property type="entry name" value="GerE"/>
    <property type="match status" value="1"/>
</dbReference>
<organism evidence="5 6">
    <name type="scientific">Photorhabdus temperata J3</name>
    <dbReference type="NCBI Taxonomy" id="1389415"/>
    <lineage>
        <taxon>Bacteria</taxon>
        <taxon>Pseudomonadati</taxon>
        <taxon>Pseudomonadota</taxon>
        <taxon>Gammaproteobacteria</taxon>
        <taxon>Enterobacterales</taxon>
        <taxon>Morganellaceae</taxon>
        <taxon>Photorhabdus</taxon>
    </lineage>
</organism>
<dbReference type="Gene3D" id="1.10.10.10">
    <property type="entry name" value="Winged helix-like DNA-binding domain superfamily/Winged helix DNA-binding domain"/>
    <property type="match status" value="1"/>
</dbReference>
<dbReference type="PATRIC" id="fig|1389415.4.peg.2239"/>